<reference evidence="2" key="1">
    <citation type="submission" date="2020-06" db="EMBL/GenBank/DDBJ databases">
        <title>Draft genome sequences of strains closely related to Aspergillus parafelis and Aspergillus hiratsukae.</title>
        <authorList>
            <person name="Dos Santos R.A.C."/>
            <person name="Rivero-Menendez O."/>
            <person name="Steenwyk J.L."/>
            <person name="Mead M.E."/>
            <person name="Goldman G.H."/>
            <person name="Alastruey-Izquierdo A."/>
            <person name="Rokas A."/>
        </authorList>
    </citation>
    <scope>NUCLEOTIDE SEQUENCE</scope>
    <source>
        <strain evidence="2">CNM-CM5623</strain>
        <strain evidence="3">CNM-CM7691</strain>
    </source>
</reference>
<name>A0A8H6V518_9EURO</name>
<organism evidence="2 5">
    <name type="scientific">Aspergillus felis</name>
    <dbReference type="NCBI Taxonomy" id="1287682"/>
    <lineage>
        <taxon>Eukaryota</taxon>
        <taxon>Fungi</taxon>
        <taxon>Dikarya</taxon>
        <taxon>Ascomycota</taxon>
        <taxon>Pezizomycotina</taxon>
        <taxon>Eurotiomycetes</taxon>
        <taxon>Eurotiomycetidae</taxon>
        <taxon>Eurotiales</taxon>
        <taxon>Aspergillaceae</taxon>
        <taxon>Aspergillus</taxon>
        <taxon>Aspergillus subgen. Fumigati</taxon>
    </lineage>
</organism>
<gene>
    <name evidence="2" type="ORF">CNMCM5623_006458</name>
    <name evidence="3" type="ORF">CNMCM7691_005243</name>
</gene>
<dbReference type="OrthoDB" id="4486433at2759"/>
<evidence type="ECO:0000313" key="4">
    <source>
        <dbReference type="Proteomes" id="UP000641853"/>
    </source>
</evidence>
<comment type="caution">
    <text evidence="2">The sequence shown here is derived from an EMBL/GenBank/DDBJ whole genome shotgun (WGS) entry which is preliminary data.</text>
</comment>
<feature type="chain" id="PRO_5036266911" evidence="1">
    <location>
        <begin position="18"/>
        <end position="109"/>
    </location>
</feature>
<dbReference type="EMBL" id="JACBAG010001633">
    <property type="protein sequence ID" value="KAF7184423.1"/>
    <property type="molecule type" value="Genomic_DNA"/>
</dbReference>
<protein>
    <submittedName>
        <fullName evidence="2">Uncharacterized protein</fullName>
    </submittedName>
</protein>
<dbReference type="AlphaFoldDB" id="A0A8H6V518"/>
<dbReference type="Proteomes" id="UP000641853">
    <property type="component" value="Unassembled WGS sequence"/>
</dbReference>
<dbReference type="EMBL" id="JACBAE010001012">
    <property type="protein sequence ID" value="KAF7174125.1"/>
    <property type="molecule type" value="Genomic_DNA"/>
</dbReference>
<keyword evidence="4" id="KW-1185">Reference proteome</keyword>
<feature type="signal peptide" evidence="1">
    <location>
        <begin position="1"/>
        <end position="17"/>
    </location>
</feature>
<sequence length="109" mass="11559">MYLTTLALTALLTLTAAKNQRPIIIMQMQNGVSVLSGLPGNCITYSVDKPVKEVQINGPCRFYDEMNCAGNGTDYSPETEIPAGAVGKVGSVRCGEEGEGEEGDEGDEE</sequence>
<dbReference type="Proteomes" id="UP000654922">
    <property type="component" value="Unassembled WGS sequence"/>
</dbReference>
<evidence type="ECO:0000313" key="3">
    <source>
        <dbReference type="EMBL" id="KAF7184423.1"/>
    </source>
</evidence>
<evidence type="ECO:0000256" key="1">
    <source>
        <dbReference type="SAM" id="SignalP"/>
    </source>
</evidence>
<keyword evidence="1" id="KW-0732">Signal</keyword>
<proteinExistence type="predicted"/>
<evidence type="ECO:0000313" key="5">
    <source>
        <dbReference type="Proteomes" id="UP000654922"/>
    </source>
</evidence>
<accession>A0A8H6V518</accession>
<evidence type="ECO:0000313" key="2">
    <source>
        <dbReference type="EMBL" id="KAF7174125.1"/>
    </source>
</evidence>